<gene>
    <name evidence="1" type="ORF">SK571_16150</name>
</gene>
<accession>A0ABU4TSL9</accession>
<dbReference type="SUPFAM" id="SSF54637">
    <property type="entry name" value="Thioesterase/thiol ester dehydrase-isomerase"/>
    <property type="match status" value="1"/>
</dbReference>
<evidence type="ECO:0008006" key="3">
    <source>
        <dbReference type="Google" id="ProtNLM"/>
    </source>
</evidence>
<name>A0ABU4TSL9_9PSEU</name>
<proteinExistence type="predicted"/>
<comment type="caution">
    <text evidence="1">The sequence shown here is derived from an EMBL/GenBank/DDBJ whole genome shotgun (WGS) entry which is preliminary data.</text>
</comment>
<sequence>MTTIPSAQGDVTVGDVLTTSRTYTVDEVREFRRLSDPAAAAADVSHLPYLLVVAPLTKLGGDLNYLSGHMVWTVSRPVAVTETVTAELEITRLTPAGNGTKIAFEARIRCGDEVVVSGQSRGIVLSA</sequence>
<dbReference type="RefSeq" id="WP_319984898.1">
    <property type="nucleotide sequence ID" value="NZ_JAXAVV010000007.1"/>
</dbReference>
<dbReference type="InterPro" id="IPR029069">
    <property type="entry name" value="HotDog_dom_sf"/>
</dbReference>
<dbReference type="Proteomes" id="UP001271792">
    <property type="component" value="Unassembled WGS sequence"/>
</dbReference>
<dbReference type="EMBL" id="JAXAVV010000007">
    <property type="protein sequence ID" value="MDX8050922.1"/>
    <property type="molecule type" value="Genomic_DNA"/>
</dbReference>
<organism evidence="1 2">
    <name type="scientific">Lentzea kristufekii</name>
    <dbReference type="NCBI Taxonomy" id="3095430"/>
    <lineage>
        <taxon>Bacteria</taxon>
        <taxon>Bacillati</taxon>
        <taxon>Actinomycetota</taxon>
        <taxon>Actinomycetes</taxon>
        <taxon>Pseudonocardiales</taxon>
        <taxon>Pseudonocardiaceae</taxon>
        <taxon>Lentzea</taxon>
    </lineage>
</organism>
<keyword evidence="2" id="KW-1185">Reference proteome</keyword>
<evidence type="ECO:0000313" key="2">
    <source>
        <dbReference type="Proteomes" id="UP001271792"/>
    </source>
</evidence>
<reference evidence="1 2" key="2">
    <citation type="submission" date="2023-11" db="EMBL/GenBank/DDBJ databases">
        <authorList>
            <person name="Lara A.C."/>
            <person name="Chronakova A."/>
        </authorList>
    </citation>
    <scope>NUCLEOTIDE SEQUENCE [LARGE SCALE GENOMIC DNA]</scope>
    <source>
        <strain evidence="1 2">BCCO 10_0798</strain>
    </source>
</reference>
<dbReference type="Gene3D" id="3.10.129.10">
    <property type="entry name" value="Hotdog Thioesterase"/>
    <property type="match status" value="1"/>
</dbReference>
<reference evidence="1 2" key="1">
    <citation type="submission" date="2023-11" db="EMBL/GenBank/DDBJ databases">
        <title>Lentzea sokolovensis, sp. nov., Lentzea kristufkii, sp. nov., and Lentzea miocenensis, sp. nov., rare actinobacteria from Sokolov Coal Basin, Miocene lacustrine sediment, Czech Republic.</title>
        <authorList>
            <person name="Lara A."/>
            <person name="Kotroba L."/>
            <person name="Nouioui I."/>
            <person name="Neumann-Schaal M."/>
            <person name="Mast Y."/>
            <person name="Chronakova A."/>
        </authorList>
    </citation>
    <scope>NUCLEOTIDE SEQUENCE [LARGE SCALE GENOMIC DNA]</scope>
    <source>
        <strain evidence="1 2">BCCO 10_0798</strain>
    </source>
</reference>
<protein>
    <recommendedName>
        <fullName evidence="3">Acyl dehydratase</fullName>
    </recommendedName>
</protein>
<evidence type="ECO:0000313" key="1">
    <source>
        <dbReference type="EMBL" id="MDX8050922.1"/>
    </source>
</evidence>